<comment type="caution">
    <text evidence="2">The sequence shown here is derived from an EMBL/GenBank/DDBJ whole genome shotgun (WGS) entry which is preliminary data.</text>
</comment>
<feature type="compositionally biased region" description="Basic residues" evidence="1">
    <location>
        <begin position="139"/>
        <end position="157"/>
    </location>
</feature>
<feature type="compositionally biased region" description="Acidic residues" evidence="1">
    <location>
        <begin position="16"/>
        <end position="27"/>
    </location>
</feature>
<keyword evidence="3" id="KW-1185">Reference proteome</keyword>
<feature type="region of interest" description="Disordered" evidence="1">
    <location>
        <begin position="1"/>
        <end position="68"/>
    </location>
</feature>
<name>A0A9Q1F7F8_SYNKA</name>
<sequence>MKEPQIWARSEKSEIGEWDDSQDAMEFEYEHKDDGKGHNDTSRVSLRNVSEMRGVEDNGGETEEEARLSDSEIEVLVEELQKRKEAILFGGLSSDISNKCRCSCKRVSSVLCTLDEIKKRSDFKRLSPPDQRGRGTRPCPRHRGGSCHRRRGRRRCPRAGGII</sequence>
<gene>
    <name evidence="2" type="ORF">SKAU_G00241030</name>
</gene>
<feature type="compositionally biased region" description="Basic and acidic residues" evidence="1">
    <location>
        <begin position="123"/>
        <end position="133"/>
    </location>
</feature>
<feature type="compositionally biased region" description="Basic and acidic residues" evidence="1">
    <location>
        <begin position="28"/>
        <end position="41"/>
    </location>
</feature>
<proteinExistence type="predicted"/>
<reference evidence="2" key="1">
    <citation type="journal article" date="2023" name="Science">
        <title>Genome structures resolve the early diversification of teleost fishes.</title>
        <authorList>
            <person name="Parey E."/>
            <person name="Louis A."/>
            <person name="Montfort J."/>
            <person name="Bouchez O."/>
            <person name="Roques C."/>
            <person name="Iampietro C."/>
            <person name="Lluch J."/>
            <person name="Castinel A."/>
            <person name="Donnadieu C."/>
            <person name="Desvignes T."/>
            <person name="Floi Bucao C."/>
            <person name="Jouanno E."/>
            <person name="Wen M."/>
            <person name="Mejri S."/>
            <person name="Dirks R."/>
            <person name="Jansen H."/>
            <person name="Henkel C."/>
            <person name="Chen W.J."/>
            <person name="Zahm M."/>
            <person name="Cabau C."/>
            <person name="Klopp C."/>
            <person name="Thompson A.W."/>
            <person name="Robinson-Rechavi M."/>
            <person name="Braasch I."/>
            <person name="Lecointre G."/>
            <person name="Bobe J."/>
            <person name="Postlethwait J.H."/>
            <person name="Berthelot C."/>
            <person name="Roest Crollius H."/>
            <person name="Guiguen Y."/>
        </authorList>
    </citation>
    <scope>NUCLEOTIDE SEQUENCE</scope>
    <source>
        <strain evidence="2">WJC10195</strain>
    </source>
</reference>
<evidence type="ECO:0000313" key="2">
    <source>
        <dbReference type="EMBL" id="KAJ8352627.1"/>
    </source>
</evidence>
<protein>
    <submittedName>
        <fullName evidence="2">Uncharacterized protein</fullName>
    </submittedName>
</protein>
<accession>A0A9Q1F7F8</accession>
<evidence type="ECO:0000256" key="1">
    <source>
        <dbReference type="SAM" id="MobiDB-lite"/>
    </source>
</evidence>
<feature type="region of interest" description="Disordered" evidence="1">
    <location>
        <begin position="123"/>
        <end position="163"/>
    </location>
</feature>
<organism evidence="2 3">
    <name type="scientific">Synaphobranchus kaupii</name>
    <name type="common">Kaup's arrowtooth eel</name>
    <dbReference type="NCBI Taxonomy" id="118154"/>
    <lineage>
        <taxon>Eukaryota</taxon>
        <taxon>Metazoa</taxon>
        <taxon>Chordata</taxon>
        <taxon>Craniata</taxon>
        <taxon>Vertebrata</taxon>
        <taxon>Euteleostomi</taxon>
        <taxon>Actinopterygii</taxon>
        <taxon>Neopterygii</taxon>
        <taxon>Teleostei</taxon>
        <taxon>Anguilliformes</taxon>
        <taxon>Synaphobranchidae</taxon>
        <taxon>Synaphobranchus</taxon>
    </lineage>
</organism>
<evidence type="ECO:0000313" key="3">
    <source>
        <dbReference type="Proteomes" id="UP001152622"/>
    </source>
</evidence>
<dbReference type="Proteomes" id="UP001152622">
    <property type="component" value="Chromosome 8"/>
</dbReference>
<dbReference type="AlphaFoldDB" id="A0A9Q1F7F8"/>
<dbReference type="EMBL" id="JAINUF010000008">
    <property type="protein sequence ID" value="KAJ8352627.1"/>
    <property type="molecule type" value="Genomic_DNA"/>
</dbReference>
<feature type="compositionally biased region" description="Basic and acidic residues" evidence="1">
    <location>
        <begin position="1"/>
        <end position="15"/>
    </location>
</feature>